<feature type="binding site" evidence="11">
    <location>
        <position position="266"/>
    </location>
    <ligand>
        <name>substrate</name>
    </ligand>
</feature>
<dbReference type="CDD" id="cd00377">
    <property type="entry name" value="ICL_PEPM"/>
    <property type="match status" value="1"/>
</dbReference>
<comment type="subunit">
    <text evidence="8 11">Homotetramer; dimer of dimers.</text>
</comment>
<keyword evidence="5 11" id="KW-0479">Metal-binding</keyword>
<evidence type="ECO:0000256" key="8">
    <source>
        <dbReference type="ARBA" id="ARBA00044762"/>
    </source>
</evidence>
<dbReference type="NCBIfam" id="TIGR02317">
    <property type="entry name" value="prpB"/>
    <property type="match status" value="1"/>
</dbReference>
<evidence type="ECO:0000256" key="4">
    <source>
        <dbReference type="ARBA" id="ARBA00012260"/>
    </source>
</evidence>
<dbReference type="AlphaFoldDB" id="A0A510XR75"/>
<dbReference type="PANTHER" id="PTHR42905:SF5">
    <property type="entry name" value="CARBOXYVINYL-CARBOXYPHOSPHONATE PHOSPHORYLMUTASE, CHLOROPLASTIC"/>
    <property type="match status" value="1"/>
</dbReference>
<evidence type="ECO:0000256" key="6">
    <source>
        <dbReference type="ARBA" id="ARBA00022842"/>
    </source>
</evidence>
<evidence type="ECO:0000256" key="2">
    <source>
        <dbReference type="ARBA" id="ARBA00001946"/>
    </source>
</evidence>
<dbReference type="UniPathway" id="UPA00946"/>
<feature type="binding site" evidence="11">
    <location>
        <position position="184"/>
    </location>
    <ligand>
        <name>substrate</name>
    </ligand>
</feature>
<comment type="catalytic activity">
    <reaction evidence="1 11 12">
        <text>(2S,3R)-3-hydroxybutane-1,2,3-tricarboxylate = pyruvate + succinate</text>
        <dbReference type="Rhea" id="RHEA:16809"/>
        <dbReference type="ChEBI" id="CHEBI:15361"/>
        <dbReference type="ChEBI" id="CHEBI:30031"/>
        <dbReference type="ChEBI" id="CHEBI:57429"/>
        <dbReference type="EC" id="4.1.3.30"/>
    </reaction>
</comment>
<feature type="binding site" evidence="11">
    <location>
        <begin position="119"/>
        <end position="120"/>
    </location>
    <ligand>
        <name>substrate</name>
    </ligand>
</feature>
<evidence type="ECO:0000313" key="13">
    <source>
        <dbReference type="EMBL" id="GEK53512.1"/>
    </source>
</evidence>
<feature type="binding site" evidence="11">
    <location>
        <begin position="206"/>
        <end position="208"/>
    </location>
    <ligand>
        <name>substrate</name>
    </ligand>
</feature>
<comment type="function">
    <text evidence="9">Involved in the catabolism of short chain fatty acids (SCFA) via the 2-methylcitrate cycle I (propionate degradation route). Catalyzes the thermodynamically favored C-C bond cleavage of (2R,3S)-2-methylisocitrate to yield pyruvate and succinate via an alpha-carboxy-carbanion intermediate.</text>
</comment>
<feature type="binding site" evidence="11">
    <location>
        <begin position="42"/>
        <end position="44"/>
    </location>
    <ligand>
        <name>substrate</name>
    </ligand>
</feature>
<feature type="binding site" evidence="11">
    <location>
        <position position="237"/>
    </location>
    <ligand>
        <name>substrate</name>
    </ligand>
</feature>
<dbReference type="EMBL" id="BJUM01000003">
    <property type="protein sequence ID" value="GEK53512.1"/>
    <property type="molecule type" value="Genomic_DNA"/>
</dbReference>
<feature type="binding site" evidence="11">
    <location>
        <position position="154"/>
    </location>
    <ligand>
        <name>substrate</name>
    </ligand>
</feature>
<evidence type="ECO:0000256" key="5">
    <source>
        <dbReference type="ARBA" id="ARBA00022723"/>
    </source>
</evidence>
<comment type="similarity">
    <text evidence="3 11 12">Belongs to the isocitrate lyase/PEP mutase superfamily. Methylisocitrate lyase family.</text>
</comment>
<protein>
    <recommendedName>
        <fullName evidence="10 11">2-methylisocitrate lyase</fullName>
        <shortName evidence="11">2-MIC</shortName>
        <shortName evidence="11">MICL</shortName>
        <ecNumber evidence="4 11">4.1.3.30</ecNumber>
    </recommendedName>
    <alternativeName>
        <fullName evidence="11">(2R,3S)-2-methylisocitrate lyase</fullName>
    </alternativeName>
</protein>
<dbReference type="SUPFAM" id="SSF51621">
    <property type="entry name" value="Phosphoenolpyruvate/pyruvate domain"/>
    <property type="match status" value="1"/>
</dbReference>
<comment type="pathway">
    <text evidence="11 12">Organic acid metabolism; propanoate degradation.</text>
</comment>
<comment type="caution">
    <text evidence="13">The sequence shown here is derived from an EMBL/GenBank/DDBJ whole genome shotgun (WGS) entry which is preliminary data.</text>
</comment>
<evidence type="ECO:0000256" key="9">
    <source>
        <dbReference type="ARBA" id="ARBA00057039"/>
    </source>
</evidence>
<dbReference type="InterPro" id="IPR015813">
    <property type="entry name" value="Pyrv/PenolPyrv_kinase-like_dom"/>
</dbReference>
<gene>
    <name evidence="11 13" type="primary">prpB</name>
    <name evidence="13" type="ORF">PES01_03570</name>
</gene>
<evidence type="ECO:0000256" key="7">
    <source>
        <dbReference type="ARBA" id="ARBA00023239"/>
    </source>
</evidence>
<keyword evidence="14" id="KW-1185">Reference proteome</keyword>
<dbReference type="RefSeq" id="WP_089347397.1">
    <property type="nucleotide sequence ID" value="NZ_BJUM01000003.1"/>
</dbReference>
<dbReference type="PROSITE" id="PS00161">
    <property type="entry name" value="ISOCITRATE_LYASE"/>
    <property type="match status" value="1"/>
</dbReference>
<feature type="binding site" evidence="11">
    <location>
        <position position="82"/>
    </location>
    <ligand>
        <name>Mg(2+)</name>
        <dbReference type="ChEBI" id="CHEBI:18420"/>
    </ligand>
</feature>
<dbReference type="GO" id="GO:0000287">
    <property type="term" value="F:magnesium ion binding"/>
    <property type="evidence" value="ECO:0007669"/>
    <property type="project" value="UniProtKB-UniRule"/>
</dbReference>
<sequence>MSAGLKFKQAIANNRPLQVVGTINAYTAMMAEKMGHQAIYLSGAGVANASFGMPDLGMTSLDNVLEDIRRITGASDLPLLVDADTGWGGAFNIARTVKEMTKAGAAGFHIEDQVAQKRCGHRPNKEIVSQGEMVDRIKAAVDAKTDNDFYIMARTDAFQKEGLSAAIDRAAACVEAGADAIFAEAVHDLADYQAFAKAINVPILANITEFGQTPIYTKEQLSEVGVEMVLYPLSAFRAMNKAALNVYSAILNEGSQQSQIENMQTRAELYDFLDYHTYENTLDNLFSSKSGK</sequence>
<dbReference type="OrthoDB" id="9771433at2"/>
<evidence type="ECO:0000256" key="3">
    <source>
        <dbReference type="ARBA" id="ARBA00009282"/>
    </source>
</evidence>
<dbReference type="InterPro" id="IPR012695">
    <property type="entry name" value="PrpB"/>
</dbReference>
<dbReference type="PANTHER" id="PTHR42905">
    <property type="entry name" value="PHOSPHOENOLPYRUVATE CARBOXYLASE"/>
    <property type="match status" value="1"/>
</dbReference>
<dbReference type="InterPro" id="IPR040442">
    <property type="entry name" value="Pyrv_kinase-like_dom_sf"/>
</dbReference>
<evidence type="ECO:0000256" key="1">
    <source>
        <dbReference type="ARBA" id="ARBA00001050"/>
    </source>
</evidence>
<evidence type="ECO:0000313" key="14">
    <source>
        <dbReference type="Proteomes" id="UP000321419"/>
    </source>
</evidence>
<feature type="binding site" evidence="11">
    <location>
        <position position="84"/>
    </location>
    <ligand>
        <name>Mg(2+)</name>
        <dbReference type="ChEBI" id="CHEBI:18420"/>
    </ligand>
</feature>
<keyword evidence="7 11" id="KW-0456">Lyase</keyword>
<dbReference type="InterPro" id="IPR018523">
    <property type="entry name" value="Isocitrate_lyase_ph_CS"/>
</dbReference>
<keyword evidence="6 11" id="KW-0460">Magnesium</keyword>
<dbReference type="Gene3D" id="3.20.20.60">
    <property type="entry name" value="Phosphoenolpyruvate-binding domains"/>
    <property type="match status" value="1"/>
</dbReference>
<comment type="function">
    <text evidence="11">Involved in the catabolism of short chain fatty acids (SCFA) via the 2-methylcitrate cycle (propionate degradation route). Catalyzes the thermodynamically favored C-C bond cleavage of (2R,3S)-2-methylisocitrate to yield pyruvate and succinate via an alpha-carboxy-carbanion intermediate.</text>
</comment>
<dbReference type="Pfam" id="PF13714">
    <property type="entry name" value="PEP_mutase"/>
    <property type="match status" value="1"/>
</dbReference>
<dbReference type="Proteomes" id="UP000321419">
    <property type="component" value="Unassembled WGS sequence"/>
</dbReference>
<comment type="function">
    <text evidence="12">Catalyzes the thermodynamically favored C-C bond cleavage of (2R,3S)-2-methylisocitrate to yield pyruvate and succinate.</text>
</comment>
<dbReference type="EC" id="4.1.3.30" evidence="4 11"/>
<comment type="cofactor">
    <cofactor evidence="2 11">
        <name>Mg(2+)</name>
        <dbReference type="ChEBI" id="CHEBI:18420"/>
    </cofactor>
</comment>
<dbReference type="GO" id="GO:0046421">
    <property type="term" value="F:methylisocitrate lyase activity"/>
    <property type="evidence" value="ECO:0007669"/>
    <property type="project" value="UniProtKB-UniRule"/>
</dbReference>
<evidence type="ECO:0000256" key="11">
    <source>
        <dbReference type="HAMAP-Rule" id="MF_01939"/>
    </source>
</evidence>
<name>A0A510XR75_9GAMM</name>
<dbReference type="InterPro" id="IPR039556">
    <property type="entry name" value="ICL/PEPM"/>
</dbReference>
<dbReference type="FunFam" id="3.20.20.60:FF:000009">
    <property type="entry name" value="2-methylisocitrate lyase"/>
    <property type="match status" value="1"/>
</dbReference>
<evidence type="ECO:0000256" key="12">
    <source>
        <dbReference type="RuleBase" id="RU361121"/>
    </source>
</evidence>
<dbReference type="GO" id="GO:0019629">
    <property type="term" value="P:propionate catabolic process, 2-methylcitrate cycle"/>
    <property type="evidence" value="ECO:0007669"/>
    <property type="project" value="UniProtKB-UniRule"/>
</dbReference>
<reference evidence="13 14" key="1">
    <citation type="submission" date="2019-07" db="EMBL/GenBank/DDBJ databases">
        <title>Whole genome shotgun sequence of Pseudoalteromonas espejiana NBRC 102222.</title>
        <authorList>
            <person name="Hosoyama A."/>
            <person name="Uohara A."/>
            <person name="Ohji S."/>
            <person name="Ichikawa N."/>
        </authorList>
    </citation>
    <scope>NUCLEOTIDE SEQUENCE [LARGE SCALE GENOMIC DNA]</scope>
    <source>
        <strain evidence="13 14">NBRC 102222</strain>
    </source>
</reference>
<accession>A0A510XR75</accession>
<proteinExistence type="inferred from homology"/>
<dbReference type="NCBIfam" id="NF008455">
    <property type="entry name" value="PRK11320.1"/>
    <property type="match status" value="1"/>
</dbReference>
<organism evidence="13 14">
    <name type="scientific">Pseudoalteromonas espejiana</name>
    <dbReference type="NCBI Taxonomy" id="28107"/>
    <lineage>
        <taxon>Bacteria</taxon>
        <taxon>Pseudomonadati</taxon>
        <taxon>Pseudomonadota</taxon>
        <taxon>Gammaproteobacteria</taxon>
        <taxon>Alteromonadales</taxon>
        <taxon>Pseudoalteromonadaceae</taxon>
        <taxon>Pseudoalteromonas</taxon>
    </lineage>
</organism>
<dbReference type="HAMAP" id="MF_01939">
    <property type="entry name" value="PrpB"/>
    <property type="match status" value="1"/>
</dbReference>
<evidence type="ECO:0000256" key="10">
    <source>
        <dbReference type="ARBA" id="ARBA00073849"/>
    </source>
</evidence>